<proteinExistence type="predicted"/>
<feature type="compositionally biased region" description="Basic and acidic residues" evidence="1">
    <location>
        <begin position="208"/>
        <end position="217"/>
    </location>
</feature>
<sequence>MAMSPEDDLLRRLKQQVEDSISALRNDKVLIFEKGKQALEDAKNARQVEEQKLLGRLREIKAASSADCRKREDLELDYLRSEGELTRLRNVWLARLEASTPAGPPATSTAQPTPASPSSGFTQQAPAENIAQKQSLQVSDGLEFASQSAISTASSVEVASQPMNLAAGSIQQNIRSRPAPGSTATSRKRARGAGDDGKDARNKRRAGDRRTNDEHESILNDLSAIPVFEELFELLGDSHGKGGARYLREGVGLPATVVRAIYRGRRAIAL</sequence>
<gene>
    <name evidence="2" type="ORF">B0T14DRAFT_569708</name>
</gene>
<feature type="region of interest" description="Disordered" evidence="1">
    <location>
        <begin position="99"/>
        <end position="125"/>
    </location>
</feature>
<organism evidence="2 3">
    <name type="scientific">Immersiella caudata</name>
    <dbReference type="NCBI Taxonomy" id="314043"/>
    <lineage>
        <taxon>Eukaryota</taxon>
        <taxon>Fungi</taxon>
        <taxon>Dikarya</taxon>
        <taxon>Ascomycota</taxon>
        <taxon>Pezizomycotina</taxon>
        <taxon>Sordariomycetes</taxon>
        <taxon>Sordariomycetidae</taxon>
        <taxon>Sordariales</taxon>
        <taxon>Lasiosphaeriaceae</taxon>
        <taxon>Immersiella</taxon>
    </lineage>
</organism>
<protein>
    <submittedName>
        <fullName evidence="2">Uncharacterized protein</fullName>
    </submittedName>
</protein>
<accession>A0AA39WE18</accession>
<keyword evidence="3" id="KW-1185">Reference proteome</keyword>
<evidence type="ECO:0000313" key="2">
    <source>
        <dbReference type="EMBL" id="KAK0613690.1"/>
    </source>
</evidence>
<dbReference type="AlphaFoldDB" id="A0AA39WE18"/>
<feature type="compositionally biased region" description="Low complexity" evidence="1">
    <location>
        <begin position="99"/>
        <end position="119"/>
    </location>
</feature>
<evidence type="ECO:0000313" key="3">
    <source>
        <dbReference type="Proteomes" id="UP001175000"/>
    </source>
</evidence>
<evidence type="ECO:0000256" key="1">
    <source>
        <dbReference type="SAM" id="MobiDB-lite"/>
    </source>
</evidence>
<feature type="region of interest" description="Disordered" evidence="1">
    <location>
        <begin position="168"/>
        <end position="217"/>
    </location>
</feature>
<dbReference type="Proteomes" id="UP001175000">
    <property type="component" value="Unassembled WGS sequence"/>
</dbReference>
<dbReference type="EMBL" id="JAULSU010000006">
    <property type="protein sequence ID" value="KAK0613690.1"/>
    <property type="molecule type" value="Genomic_DNA"/>
</dbReference>
<name>A0AA39WE18_9PEZI</name>
<comment type="caution">
    <text evidence="2">The sequence shown here is derived from an EMBL/GenBank/DDBJ whole genome shotgun (WGS) entry which is preliminary data.</text>
</comment>
<reference evidence="2" key="1">
    <citation type="submission" date="2023-06" db="EMBL/GenBank/DDBJ databases">
        <title>Genome-scale phylogeny and comparative genomics of the fungal order Sordariales.</title>
        <authorList>
            <consortium name="Lawrence Berkeley National Laboratory"/>
            <person name="Hensen N."/>
            <person name="Bonometti L."/>
            <person name="Westerberg I."/>
            <person name="Brannstrom I.O."/>
            <person name="Guillou S."/>
            <person name="Cros-Aarteil S."/>
            <person name="Calhoun S."/>
            <person name="Haridas S."/>
            <person name="Kuo A."/>
            <person name="Mondo S."/>
            <person name="Pangilinan J."/>
            <person name="Riley R."/>
            <person name="Labutti K."/>
            <person name="Andreopoulos B."/>
            <person name="Lipzen A."/>
            <person name="Chen C."/>
            <person name="Yanf M."/>
            <person name="Daum C."/>
            <person name="Ng V."/>
            <person name="Clum A."/>
            <person name="Steindorff A."/>
            <person name="Ohm R."/>
            <person name="Martin F."/>
            <person name="Silar P."/>
            <person name="Natvig D."/>
            <person name="Lalanne C."/>
            <person name="Gautier V."/>
            <person name="Ament-Velasquez S.L."/>
            <person name="Kruys A."/>
            <person name="Hutchinson M.I."/>
            <person name="Powell A.J."/>
            <person name="Barry K."/>
            <person name="Miller A.N."/>
            <person name="Grigoriev I.V."/>
            <person name="Debuchy R."/>
            <person name="Gladieux P."/>
            <person name="Thoren M.H."/>
            <person name="Johannesson H."/>
        </authorList>
    </citation>
    <scope>NUCLEOTIDE SEQUENCE</scope>
    <source>
        <strain evidence="2">CBS 606.72</strain>
    </source>
</reference>